<dbReference type="Proteomes" id="UP000076727">
    <property type="component" value="Unassembled WGS sequence"/>
</dbReference>
<sequence>MDASTLSSEETQATQIINSVLPQHSVPETRAGRHTAVPQKQIHDGTNRLESSSSSSQNGSTAQYHYFGLASTQTDSQVDGASVSEGSQKEHVHASGSADSVPSHSPVLSRPLDPSRRVEQDATELRRRTWISMLYRVSDLLG</sequence>
<accession>A0A165QZY4</accession>
<name>A0A165QZY4_9APHY</name>
<gene>
    <name evidence="2" type="ORF">DAEQUDRAFT_225198</name>
</gene>
<dbReference type="OrthoDB" id="10669084at2759"/>
<reference evidence="2 3" key="1">
    <citation type="journal article" date="2016" name="Mol. Biol. Evol.">
        <title>Comparative Genomics of Early-Diverging Mushroom-Forming Fungi Provides Insights into the Origins of Lignocellulose Decay Capabilities.</title>
        <authorList>
            <person name="Nagy L.G."/>
            <person name="Riley R."/>
            <person name="Tritt A."/>
            <person name="Adam C."/>
            <person name="Daum C."/>
            <person name="Floudas D."/>
            <person name="Sun H."/>
            <person name="Yadav J.S."/>
            <person name="Pangilinan J."/>
            <person name="Larsson K.H."/>
            <person name="Matsuura K."/>
            <person name="Barry K."/>
            <person name="Labutti K."/>
            <person name="Kuo R."/>
            <person name="Ohm R.A."/>
            <person name="Bhattacharya S.S."/>
            <person name="Shirouzu T."/>
            <person name="Yoshinaga Y."/>
            <person name="Martin F.M."/>
            <person name="Grigoriev I.V."/>
            <person name="Hibbett D.S."/>
        </authorList>
    </citation>
    <scope>NUCLEOTIDE SEQUENCE [LARGE SCALE GENOMIC DNA]</scope>
    <source>
        <strain evidence="2 3">L-15889</strain>
    </source>
</reference>
<evidence type="ECO:0000256" key="1">
    <source>
        <dbReference type="SAM" id="MobiDB-lite"/>
    </source>
</evidence>
<dbReference type="AlphaFoldDB" id="A0A165QZY4"/>
<keyword evidence="3" id="KW-1185">Reference proteome</keyword>
<evidence type="ECO:0000313" key="3">
    <source>
        <dbReference type="Proteomes" id="UP000076727"/>
    </source>
</evidence>
<feature type="region of interest" description="Disordered" evidence="1">
    <location>
        <begin position="1"/>
        <end position="121"/>
    </location>
</feature>
<feature type="compositionally biased region" description="Polar residues" evidence="1">
    <location>
        <begin position="70"/>
        <end position="79"/>
    </location>
</feature>
<evidence type="ECO:0000313" key="2">
    <source>
        <dbReference type="EMBL" id="KZT70131.1"/>
    </source>
</evidence>
<dbReference type="EMBL" id="KV429053">
    <property type="protein sequence ID" value="KZT70131.1"/>
    <property type="molecule type" value="Genomic_DNA"/>
</dbReference>
<proteinExistence type="predicted"/>
<feature type="compositionally biased region" description="Polar residues" evidence="1">
    <location>
        <begin position="1"/>
        <end position="22"/>
    </location>
</feature>
<organism evidence="2 3">
    <name type="scientific">Daedalea quercina L-15889</name>
    <dbReference type="NCBI Taxonomy" id="1314783"/>
    <lineage>
        <taxon>Eukaryota</taxon>
        <taxon>Fungi</taxon>
        <taxon>Dikarya</taxon>
        <taxon>Basidiomycota</taxon>
        <taxon>Agaricomycotina</taxon>
        <taxon>Agaricomycetes</taxon>
        <taxon>Polyporales</taxon>
        <taxon>Fomitopsis</taxon>
    </lineage>
</organism>
<protein>
    <submittedName>
        <fullName evidence="2">Uncharacterized protein</fullName>
    </submittedName>
</protein>